<reference evidence="3" key="1">
    <citation type="submission" date="2016-10" db="EMBL/GenBank/DDBJ databases">
        <authorList>
            <person name="Varghese N."/>
            <person name="Submissions S."/>
        </authorList>
    </citation>
    <scope>NUCLEOTIDE SEQUENCE [LARGE SCALE GENOMIC DNA]</scope>
    <source>
        <strain evidence="3">DSM 15363</strain>
    </source>
</reference>
<dbReference type="RefSeq" id="WP_092466712.1">
    <property type="nucleotide sequence ID" value="NZ_FNCZ01000001.1"/>
</dbReference>
<name>A0A1G7ZAJ6_9FLAO</name>
<evidence type="ECO:0000256" key="1">
    <source>
        <dbReference type="SAM" id="SignalP"/>
    </source>
</evidence>
<evidence type="ECO:0000313" key="2">
    <source>
        <dbReference type="EMBL" id="SDH05639.1"/>
    </source>
</evidence>
<dbReference type="OrthoDB" id="1412857at2"/>
<sequence length="291" mass="32895">MKTILLFFIASVTTSTFAQQTFFENIKAKGENPVYIEYPGVGIDNEGKQSINLSQERVGQYNEPQEVIVKLLNHEGIDSGIAIIDKNDNDEKGSQYIADFTKNRQTFTGFPNTYIVYEKVFNEGYVAIGNYIFFIDHFNSRTEFGDIRRVYVLKGTTPDGEATSKTNKKKKGFGKFLNKAKNIALNNSAGPDPRKAPEYKALSQENVRKMVSDYLTAMREKQIAYTLTSKDEADLATMQKEADAYSKYIKDKNNAYWQSPEGQKTLRGWKLADEHKASCLETAESCGSPFH</sequence>
<dbReference type="Proteomes" id="UP000199492">
    <property type="component" value="Unassembled WGS sequence"/>
</dbReference>
<feature type="chain" id="PRO_5011586028" evidence="1">
    <location>
        <begin position="19"/>
        <end position="291"/>
    </location>
</feature>
<dbReference type="AlphaFoldDB" id="A0A1G7ZAJ6"/>
<keyword evidence="3" id="KW-1185">Reference proteome</keyword>
<accession>A0A1G7ZAJ6</accession>
<proteinExistence type="predicted"/>
<dbReference type="STRING" id="262004.SAMN04489796_1011276"/>
<dbReference type="EMBL" id="FNCZ01000001">
    <property type="protein sequence ID" value="SDH05639.1"/>
    <property type="molecule type" value="Genomic_DNA"/>
</dbReference>
<organism evidence="2 3">
    <name type="scientific">Winogradskyella thalassocola</name>
    <dbReference type="NCBI Taxonomy" id="262004"/>
    <lineage>
        <taxon>Bacteria</taxon>
        <taxon>Pseudomonadati</taxon>
        <taxon>Bacteroidota</taxon>
        <taxon>Flavobacteriia</taxon>
        <taxon>Flavobacteriales</taxon>
        <taxon>Flavobacteriaceae</taxon>
        <taxon>Winogradskyella</taxon>
    </lineage>
</organism>
<feature type="signal peptide" evidence="1">
    <location>
        <begin position="1"/>
        <end position="18"/>
    </location>
</feature>
<keyword evidence="1" id="KW-0732">Signal</keyword>
<protein>
    <submittedName>
        <fullName evidence="2">Uncharacterized protein</fullName>
    </submittedName>
</protein>
<evidence type="ECO:0000313" key="3">
    <source>
        <dbReference type="Proteomes" id="UP000199492"/>
    </source>
</evidence>
<gene>
    <name evidence="2" type="ORF">SAMN04489796_1011276</name>
</gene>